<dbReference type="Proteomes" id="UP001236258">
    <property type="component" value="Unassembled WGS sequence"/>
</dbReference>
<dbReference type="HAMAP" id="MF_00150">
    <property type="entry name" value="ArgC_type1"/>
    <property type="match status" value="1"/>
</dbReference>
<name>A0ABT9GLM3_9GAMM</name>
<keyword evidence="1 5" id="KW-0055">Arginine biosynthesis</keyword>
<organism evidence="7 8">
    <name type="scientific">Alkalimonas delamerensis</name>
    <dbReference type="NCBI Taxonomy" id="265981"/>
    <lineage>
        <taxon>Bacteria</taxon>
        <taxon>Pseudomonadati</taxon>
        <taxon>Pseudomonadota</taxon>
        <taxon>Gammaproteobacteria</taxon>
        <taxon>Alkalimonas</taxon>
    </lineage>
</organism>
<evidence type="ECO:0000256" key="1">
    <source>
        <dbReference type="ARBA" id="ARBA00022571"/>
    </source>
</evidence>
<dbReference type="SUPFAM" id="SSF55347">
    <property type="entry name" value="Glyceraldehyde-3-phosphate dehydrogenase-like, C-terminal domain"/>
    <property type="match status" value="1"/>
</dbReference>
<dbReference type="EC" id="1.2.1.38" evidence="5"/>
<dbReference type="InterPro" id="IPR050085">
    <property type="entry name" value="AGPR"/>
</dbReference>
<reference evidence="7 8" key="1">
    <citation type="submission" date="2023-08" db="EMBL/GenBank/DDBJ databases">
        <authorList>
            <person name="Joshi A."/>
            <person name="Thite S."/>
        </authorList>
    </citation>
    <scope>NUCLEOTIDE SEQUENCE [LARGE SCALE GENOMIC DNA]</scope>
    <source>
        <strain evidence="7 8">1E1</strain>
    </source>
</reference>
<accession>A0ABT9GLM3</accession>
<evidence type="ECO:0000313" key="7">
    <source>
        <dbReference type="EMBL" id="MDP4527868.1"/>
    </source>
</evidence>
<dbReference type="Gene3D" id="3.30.360.10">
    <property type="entry name" value="Dihydrodipicolinate Reductase, domain 2"/>
    <property type="match status" value="1"/>
</dbReference>
<dbReference type="Pfam" id="PF22698">
    <property type="entry name" value="Semialdhyde_dhC_1"/>
    <property type="match status" value="1"/>
</dbReference>
<sequence>MSSSQSIVLSKKRAIVLGAAGYSGAELVQLLSQHPAIELVAAYASAGREPEAFCSLYPRYTGQLELQVLPWQDTLLEGLAERAELAFLALPHEASEALAPKLLAAGLVVFDLSGAFRLKDPALYPKFYGYDHAHPDLLAQAPYGLAEWISTDQLAQSLFAVAGCYPTASALALLPLVRAGLLAEGAVPVISAVSGVSGAGRKASLSTSFCEVGLAAYGFFGHRHRPEIEQTLGRSVVFTPHLGNFKRGILATISVGLKSGVSPADVSAAYLHSYQHKPMVRLVNRSPNVADVAGTAFCDLYWQQDGQQLVVVSAIDNLLKGAAAQAVQLANLKFGFGESTGLLAGGYRD</sequence>
<dbReference type="Gene3D" id="3.40.50.720">
    <property type="entry name" value="NAD(P)-binding Rossmann-like Domain"/>
    <property type="match status" value="1"/>
</dbReference>
<dbReference type="CDD" id="cd23934">
    <property type="entry name" value="AGPR_1_C"/>
    <property type="match status" value="1"/>
</dbReference>
<proteinExistence type="inferred from homology"/>
<dbReference type="CDD" id="cd17895">
    <property type="entry name" value="AGPR_1_N"/>
    <property type="match status" value="1"/>
</dbReference>
<keyword evidence="3 5" id="KW-0521">NADP</keyword>
<evidence type="ECO:0000313" key="8">
    <source>
        <dbReference type="Proteomes" id="UP001236258"/>
    </source>
</evidence>
<dbReference type="InterPro" id="IPR036291">
    <property type="entry name" value="NAD(P)-bd_dom_sf"/>
</dbReference>
<gene>
    <name evidence="5 7" type="primary">argC</name>
    <name evidence="7" type="ORF">Q3O59_02320</name>
</gene>
<evidence type="ECO:0000256" key="5">
    <source>
        <dbReference type="HAMAP-Rule" id="MF_00150"/>
    </source>
</evidence>
<protein>
    <recommendedName>
        <fullName evidence="5">N-acetyl-gamma-glutamyl-phosphate reductase</fullName>
        <shortName evidence="5">AGPR</shortName>
        <ecNumber evidence="5">1.2.1.38</ecNumber>
    </recommendedName>
    <alternativeName>
        <fullName evidence="5">N-acetyl-glutamate semialdehyde dehydrogenase</fullName>
        <shortName evidence="5">NAGSA dehydrogenase</shortName>
    </alternativeName>
</protein>
<dbReference type="SMART" id="SM00859">
    <property type="entry name" value="Semialdhyde_dh"/>
    <property type="match status" value="1"/>
</dbReference>
<feature type="active site" evidence="5">
    <location>
        <position position="164"/>
    </location>
</feature>
<evidence type="ECO:0000256" key="2">
    <source>
        <dbReference type="ARBA" id="ARBA00022605"/>
    </source>
</evidence>
<dbReference type="NCBIfam" id="TIGR01850">
    <property type="entry name" value="argC"/>
    <property type="match status" value="1"/>
</dbReference>
<dbReference type="Pfam" id="PF01118">
    <property type="entry name" value="Semialdhyde_dh"/>
    <property type="match status" value="1"/>
</dbReference>
<feature type="domain" description="Semialdehyde dehydrogenase NAD-binding" evidence="6">
    <location>
        <begin position="13"/>
        <end position="156"/>
    </location>
</feature>
<dbReference type="GO" id="GO:0003942">
    <property type="term" value="F:N-acetyl-gamma-glutamyl-phosphate reductase activity"/>
    <property type="evidence" value="ECO:0007669"/>
    <property type="project" value="UniProtKB-EC"/>
</dbReference>
<dbReference type="InterPro" id="IPR058924">
    <property type="entry name" value="AGPR_dimerisation_dom"/>
</dbReference>
<comment type="similarity">
    <text evidence="5">Belongs to the NAGSA dehydrogenase family. Type 1 subfamily.</text>
</comment>
<evidence type="ECO:0000259" key="6">
    <source>
        <dbReference type="SMART" id="SM00859"/>
    </source>
</evidence>
<keyword evidence="5" id="KW-0963">Cytoplasm</keyword>
<evidence type="ECO:0000256" key="3">
    <source>
        <dbReference type="ARBA" id="ARBA00022857"/>
    </source>
</evidence>
<evidence type="ECO:0000256" key="4">
    <source>
        <dbReference type="ARBA" id="ARBA00023002"/>
    </source>
</evidence>
<dbReference type="EMBL" id="JAUZVY010000001">
    <property type="protein sequence ID" value="MDP4527868.1"/>
    <property type="molecule type" value="Genomic_DNA"/>
</dbReference>
<dbReference type="InterPro" id="IPR000706">
    <property type="entry name" value="AGPR_type-1"/>
</dbReference>
<dbReference type="SUPFAM" id="SSF51735">
    <property type="entry name" value="NAD(P)-binding Rossmann-fold domains"/>
    <property type="match status" value="1"/>
</dbReference>
<dbReference type="PANTHER" id="PTHR32338:SF10">
    <property type="entry name" value="N-ACETYL-GAMMA-GLUTAMYL-PHOSPHATE REDUCTASE, CHLOROPLASTIC-RELATED"/>
    <property type="match status" value="1"/>
</dbReference>
<keyword evidence="4 5" id="KW-0560">Oxidoreductase</keyword>
<keyword evidence="2 5" id="KW-0028">Amino-acid biosynthesis</keyword>
<comment type="function">
    <text evidence="5">Catalyzes the NADPH-dependent reduction of N-acetyl-5-glutamyl phosphate to yield N-acetyl-L-glutamate 5-semialdehyde.</text>
</comment>
<comment type="caution">
    <text evidence="7">The sequence shown here is derived from an EMBL/GenBank/DDBJ whole genome shotgun (WGS) entry which is preliminary data.</text>
</comment>
<keyword evidence="8" id="KW-1185">Reference proteome</keyword>
<dbReference type="InterPro" id="IPR000534">
    <property type="entry name" value="Semialdehyde_DH_NAD-bd"/>
</dbReference>
<comment type="catalytic activity">
    <reaction evidence="5">
        <text>N-acetyl-L-glutamate 5-semialdehyde + phosphate + NADP(+) = N-acetyl-L-glutamyl 5-phosphate + NADPH + H(+)</text>
        <dbReference type="Rhea" id="RHEA:21588"/>
        <dbReference type="ChEBI" id="CHEBI:15378"/>
        <dbReference type="ChEBI" id="CHEBI:29123"/>
        <dbReference type="ChEBI" id="CHEBI:43474"/>
        <dbReference type="ChEBI" id="CHEBI:57783"/>
        <dbReference type="ChEBI" id="CHEBI:57936"/>
        <dbReference type="ChEBI" id="CHEBI:58349"/>
        <dbReference type="EC" id="1.2.1.38"/>
    </reaction>
</comment>
<comment type="pathway">
    <text evidence="5">Amino-acid biosynthesis; L-arginine biosynthesis; N(2)-acetyl-L-ornithine from L-glutamate: step 3/4.</text>
</comment>
<comment type="subcellular location">
    <subcellularLocation>
        <location evidence="5">Cytoplasm</location>
    </subcellularLocation>
</comment>
<dbReference type="PANTHER" id="PTHR32338">
    <property type="entry name" value="N-ACETYL-GAMMA-GLUTAMYL-PHOSPHATE REDUCTASE, CHLOROPLASTIC-RELATED-RELATED"/>
    <property type="match status" value="1"/>
</dbReference>
<dbReference type="RefSeq" id="WP_305944057.1">
    <property type="nucleotide sequence ID" value="NZ_JAUZVY010000001.1"/>
</dbReference>